<organism evidence="1 2">
    <name type="scientific">Luteibacter rhizovicinus DSM 16549</name>
    <dbReference type="NCBI Taxonomy" id="1440763"/>
    <lineage>
        <taxon>Bacteria</taxon>
        <taxon>Pseudomonadati</taxon>
        <taxon>Pseudomonadota</taxon>
        <taxon>Gammaproteobacteria</taxon>
        <taxon>Lysobacterales</taxon>
        <taxon>Rhodanobacteraceae</taxon>
        <taxon>Luteibacter</taxon>
    </lineage>
</organism>
<evidence type="ECO:0000313" key="1">
    <source>
        <dbReference type="EMBL" id="APG03962.1"/>
    </source>
</evidence>
<reference evidence="2" key="1">
    <citation type="submission" date="2016-09" db="EMBL/GenBank/DDBJ databases">
        <authorList>
            <person name="Lysoe E."/>
        </authorList>
    </citation>
    <scope>NUCLEOTIDE SEQUENCE [LARGE SCALE GENOMIC DNA]</scope>
    <source>
        <strain evidence="2">LJ96T</strain>
    </source>
</reference>
<proteinExistence type="predicted"/>
<dbReference type="Proteomes" id="UP000182987">
    <property type="component" value="Chromosome"/>
</dbReference>
<dbReference type="AlphaFoldDB" id="A0A1L3ESG8"/>
<name>A0A1L3ESG8_9GAMM</name>
<evidence type="ECO:0000313" key="2">
    <source>
        <dbReference type="Proteomes" id="UP000182987"/>
    </source>
</evidence>
<dbReference type="EMBL" id="CP017480">
    <property type="protein sequence ID" value="APG03962.1"/>
    <property type="molecule type" value="Genomic_DNA"/>
</dbReference>
<gene>
    <name evidence="1" type="ORF">BJI69_08645</name>
</gene>
<protein>
    <submittedName>
        <fullName evidence="1">Uncharacterized protein</fullName>
    </submittedName>
</protein>
<dbReference type="KEGG" id="lrz:BJI69_08645"/>
<keyword evidence="2" id="KW-1185">Reference proteome</keyword>
<sequence>MNAVMSTNEPMIRHHDLLIELGSLELAMEMLSDRNAAEQGRLRPRIEQRLARIREALAGMDD</sequence>
<accession>A0A1L3ESG8</accession>